<dbReference type="Ensembl" id="ENSSTUT00000044775.1">
    <property type="protein sequence ID" value="ENSSTUP00000042879.1"/>
    <property type="gene ID" value="ENSSTUG00000018128.1"/>
</dbReference>
<accession>A0A673Z6Q7</accession>
<sequence length="196" mass="22672">MQGLFVQALALRHLLRWSTHKLLNPKHGPYWTLHTRQLCGFSKIIGTHKLPTRWSSAKTWSGSAKSVQDEEDDEKDPEHSDYEDEPEDDSSVPKDYKDMEKYVQSFHYVIMKVGLDIDALYGNKLWLNGQKLIKKSKLGIVDTLDLVLSEKETDTVTLLRVIIKKELGKSKDGDQYNVVLRCWKNLELPKQDAFKQ</sequence>
<proteinExistence type="predicted"/>
<dbReference type="AlphaFoldDB" id="A0A673Z6Q7"/>
<dbReference type="Proteomes" id="UP000472277">
    <property type="component" value="Chromosome 25"/>
</dbReference>
<evidence type="ECO:0000313" key="3">
    <source>
        <dbReference type="Ensembl" id="ENSSTUP00000042879.1"/>
    </source>
</evidence>
<evidence type="ECO:0000256" key="1">
    <source>
        <dbReference type="SAM" id="MobiDB-lite"/>
    </source>
</evidence>
<dbReference type="GO" id="GO:0003723">
    <property type="term" value="F:RNA binding"/>
    <property type="evidence" value="ECO:0007669"/>
    <property type="project" value="TreeGrafter"/>
</dbReference>
<dbReference type="Pfam" id="PF25818">
    <property type="entry name" value="MTRES1_C"/>
    <property type="match status" value="1"/>
</dbReference>
<protein>
    <submittedName>
        <fullName evidence="3">Mitochondrial transcription rescue factor 1</fullName>
    </submittedName>
</protein>
<feature type="compositionally biased region" description="Acidic residues" evidence="1">
    <location>
        <begin position="69"/>
        <end position="90"/>
    </location>
</feature>
<name>A0A673Z6Q7_SALTR</name>
<reference evidence="3" key="2">
    <citation type="submission" date="2025-09" db="UniProtKB">
        <authorList>
            <consortium name="Ensembl"/>
        </authorList>
    </citation>
    <scope>IDENTIFICATION</scope>
</reference>
<reference evidence="3" key="1">
    <citation type="submission" date="2025-08" db="UniProtKB">
        <authorList>
            <consortium name="Ensembl"/>
        </authorList>
    </citation>
    <scope>IDENTIFICATION</scope>
</reference>
<dbReference type="InterPro" id="IPR057896">
    <property type="entry name" value="MTRES1_C"/>
</dbReference>
<dbReference type="GO" id="GO:1903108">
    <property type="term" value="P:regulation of mitochondrial transcription"/>
    <property type="evidence" value="ECO:0007669"/>
    <property type="project" value="TreeGrafter"/>
</dbReference>
<keyword evidence="4" id="KW-1185">Reference proteome</keyword>
<dbReference type="GeneTree" id="ENSGT00390000009366"/>
<feature type="domain" description="Mitochondrial transcription rescue factor 1 C-terminal" evidence="2">
    <location>
        <begin position="97"/>
        <end position="190"/>
    </location>
</feature>
<dbReference type="PANTHER" id="PTHR13633:SF3">
    <property type="entry name" value="MITOCHONDRIAL TRANSCRIPTION RESCUE FACTOR 1"/>
    <property type="match status" value="1"/>
</dbReference>
<organism evidence="3 4">
    <name type="scientific">Salmo trutta</name>
    <name type="common">Brown trout</name>
    <dbReference type="NCBI Taxonomy" id="8032"/>
    <lineage>
        <taxon>Eukaryota</taxon>
        <taxon>Metazoa</taxon>
        <taxon>Chordata</taxon>
        <taxon>Craniata</taxon>
        <taxon>Vertebrata</taxon>
        <taxon>Euteleostomi</taxon>
        <taxon>Actinopterygii</taxon>
        <taxon>Neopterygii</taxon>
        <taxon>Teleostei</taxon>
        <taxon>Protacanthopterygii</taxon>
        <taxon>Salmoniformes</taxon>
        <taxon>Salmonidae</taxon>
        <taxon>Salmoninae</taxon>
        <taxon>Salmo</taxon>
    </lineage>
</organism>
<gene>
    <name evidence="3" type="primary">MTRES1</name>
</gene>
<dbReference type="InParanoid" id="A0A673Z6Q7"/>
<dbReference type="OMA" id="DIGRNQA"/>
<evidence type="ECO:0000259" key="2">
    <source>
        <dbReference type="Pfam" id="PF25818"/>
    </source>
</evidence>
<evidence type="ECO:0000313" key="4">
    <source>
        <dbReference type="Proteomes" id="UP000472277"/>
    </source>
</evidence>
<dbReference type="GO" id="GO:0005739">
    <property type="term" value="C:mitochondrion"/>
    <property type="evidence" value="ECO:0007669"/>
    <property type="project" value="TreeGrafter"/>
</dbReference>
<feature type="region of interest" description="Disordered" evidence="1">
    <location>
        <begin position="61"/>
        <end position="94"/>
    </location>
</feature>
<dbReference type="PANTHER" id="PTHR13633">
    <property type="entry name" value="MITOCHONDRIAL TRANSCRIPTION RESCUE FACTOR 1"/>
    <property type="match status" value="1"/>
</dbReference>
<dbReference type="FunCoup" id="A0A673Z6Q7">
    <property type="interactions" value="6"/>
</dbReference>